<evidence type="ECO:0000256" key="1">
    <source>
        <dbReference type="SAM" id="MobiDB-lite"/>
    </source>
</evidence>
<gene>
    <name evidence="4" type="primary">AlNc14C23G2363</name>
    <name evidence="4" type="ORF">ALNC14_027490</name>
</gene>
<feature type="compositionally biased region" description="Polar residues" evidence="1">
    <location>
        <begin position="89"/>
        <end position="100"/>
    </location>
</feature>
<reference evidence="4" key="2">
    <citation type="submission" date="2011-02" db="EMBL/GenBank/DDBJ databases">
        <authorList>
            <person name="MacLean D."/>
        </authorList>
    </citation>
    <scope>NUCLEOTIDE SEQUENCE</scope>
</reference>
<feature type="transmembrane region" description="Helical" evidence="2">
    <location>
        <begin position="146"/>
        <end position="168"/>
    </location>
</feature>
<dbReference type="EMBL" id="FR824068">
    <property type="protein sequence ID" value="CCA16606.1"/>
    <property type="molecule type" value="Genomic_DNA"/>
</dbReference>
<sequence length="329" mass="35282">MSPITIACLVFLAFVVYADDNINHSLCKTLPTCNRGGSTLTCNITKFQCPPCVAFDNNGCFETLNGVCPFGYNCADAWNEMKGLVDMPDTQNQNQNNSRTAPIPSDSNSSSSVPDDQSKNAKAPTPSSTPGPQADKPASSGSNMSVIFAIIGAAIGVIAVAVIFLTLVRRSRAADDDDEEEGITSPEYKTGSRQSEMKPPVNFSQFNTANDYDVRSGSSFSSTPSQAPVDSAYSSTVANYYNQSRPISSPGYRRSTIGVARPAIPSGPNRHSGYSTSWNSMVPVPIEVPSSLPGPTAPSSDTYNAEYRAGTYHQNIMVSPRSRRESYEF</sequence>
<proteinExistence type="predicted"/>
<organism evidence="4">
    <name type="scientific">Albugo laibachii Nc14</name>
    <dbReference type="NCBI Taxonomy" id="890382"/>
    <lineage>
        <taxon>Eukaryota</taxon>
        <taxon>Sar</taxon>
        <taxon>Stramenopiles</taxon>
        <taxon>Oomycota</taxon>
        <taxon>Peronosporomycetes</taxon>
        <taxon>Albuginales</taxon>
        <taxon>Albuginaceae</taxon>
        <taxon>Albugo</taxon>
    </lineage>
</organism>
<keyword evidence="2" id="KW-0472">Membrane</keyword>
<feature type="compositionally biased region" description="Low complexity" evidence="1">
    <location>
        <begin position="102"/>
        <end position="115"/>
    </location>
</feature>
<feature type="signal peptide" evidence="3">
    <location>
        <begin position="1"/>
        <end position="18"/>
    </location>
</feature>
<keyword evidence="2" id="KW-1133">Transmembrane helix</keyword>
<protein>
    <submittedName>
        <fullName evidence="4">Carbohydratebinding protein putative</fullName>
    </submittedName>
</protein>
<dbReference type="HOGENOM" id="CLU_059109_0_0_1"/>
<accession>F0W664</accession>
<evidence type="ECO:0000256" key="2">
    <source>
        <dbReference type="SAM" id="Phobius"/>
    </source>
</evidence>
<dbReference type="AlphaFoldDB" id="F0W664"/>
<feature type="region of interest" description="Disordered" evidence="1">
    <location>
        <begin position="172"/>
        <end position="209"/>
    </location>
</feature>
<reference evidence="4" key="1">
    <citation type="journal article" date="2011" name="PLoS Biol.">
        <title>Gene gain and loss during evolution of obligate parasitism in the white rust pathogen of Arabidopsis thaliana.</title>
        <authorList>
            <person name="Kemen E."/>
            <person name="Gardiner A."/>
            <person name="Schultz-Larsen T."/>
            <person name="Kemen A.C."/>
            <person name="Balmuth A.L."/>
            <person name="Robert-Seilaniantz A."/>
            <person name="Bailey K."/>
            <person name="Holub E."/>
            <person name="Studholme D.J."/>
            <person name="Maclean D."/>
            <person name="Jones J.D."/>
        </authorList>
    </citation>
    <scope>NUCLEOTIDE SEQUENCE</scope>
</reference>
<feature type="chain" id="PRO_5003261506" evidence="3">
    <location>
        <begin position="19"/>
        <end position="329"/>
    </location>
</feature>
<evidence type="ECO:0000256" key="3">
    <source>
        <dbReference type="SAM" id="SignalP"/>
    </source>
</evidence>
<feature type="region of interest" description="Disordered" evidence="1">
    <location>
        <begin position="86"/>
        <end position="139"/>
    </location>
</feature>
<keyword evidence="2" id="KW-0812">Transmembrane</keyword>
<keyword evidence="3" id="KW-0732">Signal</keyword>
<name>F0W664_9STRA</name>
<evidence type="ECO:0000313" key="4">
    <source>
        <dbReference type="EMBL" id="CCA16606.1"/>
    </source>
</evidence>